<evidence type="ECO:0000313" key="4">
    <source>
        <dbReference type="EMBL" id="GII25812.1"/>
    </source>
</evidence>
<name>A0A8J3TIJ8_9ACTN</name>
<dbReference type="CDD" id="cd07043">
    <property type="entry name" value="STAS_anti-anti-sigma_factors"/>
    <property type="match status" value="1"/>
</dbReference>
<proteinExistence type="inferred from homology"/>
<comment type="similarity">
    <text evidence="1 2">Belongs to the anti-sigma-factor antagonist family.</text>
</comment>
<dbReference type="Pfam" id="PF13466">
    <property type="entry name" value="STAS_2"/>
    <property type="match status" value="1"/>
</dbReference>
<dbReference type="PANTHER" id="PTHR33495">
    <property type="entry name" value="ANTI-SIGMA FACTOR ANTAGONIST TM_1081-RELATED-RELATED"/>
    <property type="match status" value="1"/>
</dbReference>
<dbReference type="SUPFAM" id="SSF52091">
    <property type="entry name" value="SpoIIaa-like"/>
    <property type="match status" value="1"/>
</dbReference>
<dbReference type="InterPro" id="IPR003658">
    <property type="entry name" value="Anti-sigma_ant"/>
</dbReference>
<gene>
    <name evidence="4" type="ORF">Pme01_54090</name>
</gene>
<dbReference type="InterPro" id="IPR036513">
    <property type="entry name" value="STAS_dom_sf"/>
</dbReference>
<dbReference type="InterPro" id="IPR058548">
    <property type="entry name" value="MlaB-like_STAS"/>
</dbReference>
<comment type="caution">
    <text evidence="4">The sequence shown here is derived from an EMBL/GenBank/DDBJ whole genome shotgun (WGS) entry which is preliminary data.</text>
</comment>
<evidence type="ECO:0000259" key="3">
    <source>
        <dbReference type="PROSITE" id="PS50801"/>
    </source>
</evidence>
<protein>
    <recommendedName>
        <fullName evidence="2">Anti-sigma factor antagonist</fullName>
    </recommendedName>
</protein>
<dbReference type="RefSeq" id="WP_168118088.1">
    <property type="nucleotide sequence ID" value="NZ_BOON01000059.1"/>
</dbReference>
<accession>A0A8J3TIJ8</accession>
<feature type="domain" description="STAS" evidence="3">
    <location>
        <begin position="23"/>
        <end position="119"/>
    </location>
</feature>
<reference evidence="4" key="1">
    <citation type="submission" date="2021-01" db="EMBL/GenBank/DDBJ databases">
        <title>Whole genome shotgun sequence of Planosporangium mesophilum NBRC 109066.</title>
        <authorList>
            <person name="Komaki H."/>
            <person name="Tamura T."/>
        </authorList>
    </citation>
    <scope>NUCLEOTIDE SEQUENCE</scope>
    <source>
        <strain evidence="4">NBRC 109066</strain>
    </source>
</reference>
<sequence length="119" mass="12620">MDTSGHEIGPAPLQIDRSSDGHGRVCLAVAGELDISNLDRLRHAVDGVLAEPGVTALVLDLRPLQFIDSSGVQVLMRGRRTAAGRGIDFGILNAHGKVLRVLSVLGVHDVLSITEQPEL</sequence>
<dbReference type="EMBL" id="BOON01000059">
    <property type="protein sequence ID" value="GII25812.1"/>
    <property type="molecule type" value="Genomic_DNA"/>
</dbReference>
<dbReference type="Proteomes" id="UP000599074">
    <property type="component" value="Unassembled WGS sequence"/>
</dbReference>
<dbReference type="Gene3D" id="3.30.750.24">
    <property type="entry name" value="STAS domain"/>
    <property type="match status" value="1"/>
</dbReference>
<evidence type="ECO:0000313" key="5">
    <source>
        <dbReference type="Proteomes" id="UP000599074"/>
    </source>
</evidence>
<evidence type="ECO:0000256" key="1">
    <source>
        <dbReference type="ARBA" id="ARBA00009013"/>
    </source>
</evidence>
<organism evidence="4 5">
    <name type="scientific">Planosporangium mesophilum</name>
    <dbReference type="NCBI Taxonomy" id="689768"/>
    <lineage>
        <taxon>Bacteria</taxon>
        <taxon>Bacillati</taxon>
        <taxon>Actinomycetota</taxon>
        <taxon>Actinomycetes</taxon>
        <taxon>Micromonosporales</taxon>
        <taxon>Micromonosporaceae</taxon>
        <taxon>Planosporangium</taxon>
    </lineage>
</organism>
<dbReference type="InterPro" id="IPR002645">
    <property type="entry name" value="STAS_dom"/>
</dbReference>
<dbReference type="PANTHER" id="PTHR33495:SF2">
    <property type="entry name" value="ANTI-SIGMA FACTOR ANTAGONIST TM_1081-RELATED"/>
    <property type="match status" value="1"/>
</dbReference>
<evidence type="ECO:0000256" key="2">
    <source>
        <dbReference type="RuleBase" id="RU003749"/>
    </source>
</evidence>
<dbReference type="PROSITE" id="PS50801">
    <property type="entry name" value="STAS"/>
    <property type="match status" value="1"/>
</dbReference>
<dbReference type="GO" id="GO:0043856">
    <property type="term" value="F:anti-sigma factor antagonist activity"/>
    <property type="evidence" value="ECO:0007669"/>
    <property type="project" value="InterPro"/>
</dbReference>
<dbReference type="NCBIfam" id="TIGR00377">
    <property type="entry name" value="ant_ant_sig"/>
    <property type="match status" value="1"/>
</dbReference>
<dbReference type="AlphaFoldDB" id="A0A8J3TIJ8"/>
<keyword evidence="5" id="KW-1185">Reference proteome</keyword>